<dbReference type="Pfam" id="PF17242">
    <property type="entry name" value="DUF5315"/>
    <property type="match status" value="1"/>
</dbReference>
<feature type="compositionally biased region" description="Low complexity" evidence="1">
    <location>
        <begin position="1"/>
        <end position="21"/>
    </location>
</feature>
<dbReference type="OrthoDB" id="4065597at2759"/>
<proteinExistence type="predicted"/>
<feature type="compositionally biased region" description="Basic and acidic residues" evidence="1">
    <location>
        <begin position="228"/>
        <end position="238"/>
    </location>
</feature>
<organism evidence="2 3">
    <name type="scientific">[Candida] railenensis</name>
    <dbReference type="NCBI Taxonomy" id="45579"/>
    <lineage>
        <taxon>Eukaryota</taxon>
        <taxon>Fungi</taxon>
        <taxon>Dikarya</taxon>
        <taxon>Ascomycota</taxon>
        <taxon>Saccharomycotina</taxon>
        <taxon>Pichiomycetes</taxon>
        <taxon>Debaryomycetaceae</taxon>
        <taxon>Kurtzmaniella</taxon>
    </lineage>
</organism>
<comment type="caution">
    <text evidence="2">The sequence shown here is derived from an EMBL/GenBank/DDBJ whole genome shotgun (WGS) entry which is preliminary data.</text>
</comment>
<feature type="region of interest" description="Disordered" evidence="1">
    <location>
        <begin position="173"/>
        <end position="238"/>
    </location>
</feature>
<feature type="compositionally biased region" description="Low complexity" evidence="1">
    <location>
        <begin position="174"/>
        <end position="206"/>
    </location>
</feature>
<evidence type="ECO:0000256" key="1">
    <source>
        <dbReference type="SAM" id="MobiDB-lite"/>
    </source>
</evidence>
<keyword evidence="3" id="KW-1185">Reference proteome</keyword>
<feature type="region of interest" description="Disordered" evidence="1">
    <location>
        <begin position="73"/>
        <end position="95"/>
    </location>
</feature>
<evidence type="ECO:0000313" key="2">
    <source>
        <dbReference type="EMBL" id="CAH2350334.1"/>
    </source>
</evidence>
<reference evidence="2" key="1">
    <citation type="submission" date="2022-03" db="EMBL/GenBank/DDBJ databases">
        <authorList>
            <person name="Legras J.-L."/>
            <person name="Devillers H."/>
            <person name="Grondin C."/>
        </authorList>
    </citation>
    <scope>NUCLEOTIDE SEQUENCE</scope>
    <source>
        <strain evidence="2">CLIB 1423</strain>
    </source>
</reference>
<sequence>MPPRISSYPSSDSPSHSRSGSVSGGPSNGPTAFPPFLSNTNRHRSSKSQSSLLRLSGTNSNFTDYVAGGGAGSISAGGAGDEHSIRSTDRISSTKPSITHADKLWTQIDVLDDVKTMSNQVKLRGSFFNEAFNAELASLKESQNKLLEVMAAQHGKLKEEEQQRNMYKLGNQNATKQAEAAATPAIATSKSATVSPGPSGPSSRSGINAGAETGKDDGTDADSAGGSKETDRTRKATEENKDKLRAFFNEEDNFGSTNIMHRKLDLEELDKYIEETRQNLEVVGEAMKNFDETTRELW</sequence>
<evidence type="ECO:0000313" key="3">
    <source>
        <dbReference type="Proteomes" id="UP000837801"/>
    </source>
</evidence>
<dbReference type="EMBL" id="CAKXYY010000001">
    <property type="protein sequence ID" value="CAH2350334.1"/>
    <property type="molecule type" value="Genomic_DNA"/>
</dbReference>
<gene>
    <name evidence="2" type="ORF">CLIB1423_01S07756</name>
</gene>
<dbReference type="Proteomes" id="UP000837801">
    <property type="component" value="Unassembled WGS sequence"/>
</dbReference>
<feature type="compositionally biased region" description="Basic and acidic residues" evidence="1">
    <location>
        <begin position="80"/>
        <end position="89"/>
    </location>
</feature>
<accession>A0A9P0QJK5</accession>
<dbReference type="AlphaFoldDB" id="A0A9P0QJK5"/>
<feature type="region of interest" description="Disordered" evidence="1">
    <location>
        <begin position="1"/>
        <end position="54"/>
    </location>
</feature>
<name>A0A9P0QJK5_9ASCO</name>
<protein>
    <submittedName>
        <fullName evidence="2">Uncharacterized protein</fullName>
    </submittedName>
</protein>